<comment type="caution">
    <text evidence="3">The sequence shown here is derived from an EMBL/GenBank/DDBJ whole genome shotgun (WGS) entry which is preliminary data.</text>
</comment>
<dbReference type="AlphaFoldDB" id="A0A5C5ZK71"/>
<name>A0A5C5ZK71_9BACT</name>
<dbReference type="RefSeq" id="WP_146401591.1">
    <property type="nucleotide sequence ID" value="NZ_SJPQ01000003.1"/>
</dbReference>
<dbReference type="InterPro" id="IPR018391">
    <property type="entry name" value="PQQ_b-propeller_rpt"/>
</dbReference>
<sequence length="444" mass="48186" precursor="true">MRYRVRVRRPPTLVAMFASLVLVATNSIAEDWPHWRGPHQNGVSTSTGVARVWGPEKNVLWRTELPGPAGSTPIVAGDRIFLTTADGEELLLLGFSTDGEELWRRTLSDKNKKIRGDEGNYASASPSIEGDLLVAASGDGQLACYRTTGEPVWRVDLQERYGELNIFFGYTSTPIIRDGRVYLQIIHGDGEADTNEARVACLDLNDGEEIWSTERRTGARGESEHSYASPVFFGSGLDALLLTHGADHTIAYDLVEGKEVWRLGGLNPPGTYHSSFRFVASPAVGGNLIVIPTAKRGPVFGVLPGGIGAITNSDRVLWKLLGRTPDIPSPIVADGYVYLCGEDGALSCIDAQTGEVIYRRRTESDRHRASPVVADGKIYLTSRRGVVTVARTGPDFEILAKNDLGEPMASSPAIANGVLYLRTENALYAIKEVTFTPYPLGQGS</sequence>
<dbReference type="InterPro" id="IPR002372">
    <property type="entry name" value="PQQ_rpt_dom"/>
</dbReference>
<reference evidence="3 4" key="1">
    <citation type="submission" date="2019-02" db="EMBL/GenBank/DDBJ databases">
        <title>Deep-cultivation of Planctomycetes and their phenomic and genomic characterization uncovers novel biology.</title>
        <authorList>
            <person name="Wiegand S."/>
            <person name="Jogler M."/>
            <person name="Boedeker C."/>
            <person name="Pinto D."/>
            <person name="Vollmers J."/>
            <person name="Rivas-Marin E."/>
            <person name="Kohn T."/>
            <person name="Peeters S.H."/>
            <person name="Heuer A."/>
            <person name="Rast P."/>
            <person name="Oberbeckmann S."/>
            <person name="Bunk B."/>
            <person name="Jeske O."/>
            <person name="Meyerdierks A."/>
            <person name="Storesund J.E."/>
            <person name="Kallscheuer N."/>
            <person name="Luecker S."/>
            <person name="Lage O.M."/>
            <person name="Pohl T."/>
            <person name="Merkel B.J."/>
            <person name="Hornburger P."/>
            <person name="Mueller R.-W."/>
            <person name="Bruemmer F."/>
            <person name="Labrenz M."/>
            <person name="Spormann A.M."/>
            <person name="Op Den Camp H."/>
            <person name="Overmann J."/>
            <person name="Amann R."/>
            <person name="Jetten M.S.M."/>
            <person name="Mascher T."/>
            <person name="Medema M.H."/>
            <person name="Devos D.P."/>
            <person name="Kaster A.-K."/>
            <person name="Ovreas L."/>
            <person name="Rohde M."/>
            <person name="Galperin M.Y."/>
            <person name="Jogler C."/>
        </authorList>
    </citation>
    <scope>NUCLEOTIDE SEQUENCE [LARGE SCALE GENOMIC DNA]</scope>
    <source>
        <strain evidence="3 4">Mal64</strain>
    </source>
</reference>
<dbReference type="SMART" id="SM00564">
    <property type="entry name" value="PQQ"/>
    <property type="match status" value="3"/>
</dbReference>
<evidence type="ECO:0000313" key="3">
    <source>
        <dbReference type="EMBL" id="TWT87447.1"/>
    </source>
</evidence>
<organism evidence="3 4">
    <name type="scientific">Pseudobythopirellula maris</name>
    <dbReference type="NCBI Taxonomy" id="2527991"/>
    <lineage>
        <taxon>Bacteria</taxon>
        <taxon>Pseudomonadati</taxon>
        <taxon>Planctomycetota</taxon>
        <taxon>Planctomycetia</taxon>
        <taxon>Pirellulales</taxon>
        <taxon>Lacipirellulaceae</taxon>
        <taxon>Pseudobythopirellula</taxon>
    </lineage>
</organism>
<feature type="domain" description="Pyrrolo-quinoline quinone repeat" evidence="2">
    <location>
        <begin position="307"/>
        <end position="388"/>
    </location>
</feature>
<dbReference type="SUPFAM" id="SSF50998">
    <property type="entry name" value="Quinoprotein alcohol dehydrogenase-like"/>
    <property type="match status" value="2"/>
</dbReference>
<gene>
    <name evidence="3" type="primary">bamB_3</name>
    <name evidence="3" type="ORF">Mal64_29860</name>
</gene>
<feature type="domain" description="Pyrrolo-quinoline quinone repeat" evidence="2">
    <location>
        <begin position="97"/>
        <end position="274"/>
    </location>
</feature>
<dbReference type="Pfam" id="PF13360">
    <property type="entry name" value="PQQ_2"/>
    <property type="match status" value="2"/>
</dbReference>
<feature type="signal peptide" evidence="1">
    <location>
        <begin position="1"/>
        <end position="29"/>
    </location>
</feature>
<accession>A0A5C5ZK71</accession>
<dbReference type="Gene3D" id="2.40.10.480">
    <property type="match status" value="1"/>
</dbReference>
<dbReference type="InterPro" id="IPR015943">
    <property type="entry name" value="WD40/YVTN_repeat-like_dom_sf"/>
</dbReference>
<evidence type="ECO:0000313" key="4">
    <source>
        <dbReference type="Proteomes" id="UP000315440"/>
    </source>
</evidence>
<dbReference type="InterPro" id="IPR011047">
    <property type="entry name" value="Quinoprotein_ADH-like_sf"/>
</dbReference>
<evidence type="ECO:0000259" key="2">
    <source>
        <dbReference type="Pfam" id="PF13360"/>
    </source>
</evidence>
<dbReference type="PANTHER" id="PTHR34512:SF30">
    <property type="entry name" value="OUTER MEMBRANE PROTEIN ASSEMBLY FACTOR BAMB"/>
    <property type="match status" value="1"/>
</dbReference>
<dbReference type="EMBL" id="SJPQ01000003">
    <property type="protein sequence ID" value="TWT87447.1"/>
    <property type="molecule type" value="Genomic_DNA"/>
</dbReference>
<proteinExistence type="predicted"/>
<dbReference type="Gene3D" id="2.130.10.10">
    <property type="entry name" value="YVTN repeat-like/Quinoprotein amine dehydrogenase"/>
    <property type="match status" value="2"/>
</dbReference>
<dbReference type="OrthoDB" id="244732at2"/>
<protein>
    <submittedName>
        <fullName evidence="3">Outer membrane protein assembly factor BamB</fullName>
    </submittedName>
</protein>
<dbReference type="Proteomes" id="UP000315440">
    <property type="component" value="Unassembled WGS sequence"/>
</dbReference>
<keyword evidence="4" id="KW-1185">Reference proteome</keyword>
<evidence type="ECO:0000256" key="1">
    <source>
        <dbReference type="SAM" id="SignalP"/>
    </source>
</evidence>
<dbReference type="PANTHER" id="PTHR34512">
    <property type="entry name" value="CELL SURFACE PROTEIN"/>
    <property type="match status" value="1"/>
</dbReference>
<keyword evidence="1" id="KW-0732">Signal</keyword>
<feature type="chain" id="PRO_5023086405" evidence="1">
    <location>
        <begin position="30"/>
        <end position="444"/>
    </location>
</feature>